<dbReference type="Gene3D" id="3.30.530.20">
    <property type="match status" value="1"/>
</dbReference>
<dbReference type="PANTHER" id="PTHR10658:SF11">
    <property type="entry name" value="VIBRATOR, ISOFORM B"/>
    <property type="match status" value="1"/>
</dbReference>
<dbReference type="InterPro" id="IPR023393">
    <property type="entry name" value="START-like_dom_sf"/>
</dbReference>
<evidence type="ECO:0000313" key="3">
    <source>
        <dbReference type="Proteomes" id="UP000825002"/>
    </source>
</evidence>
<dbReference type="PANTHER" id="PTHR10658">
    <property type="entry name" value="PHOSPHATIDYLINOSITOL TRANSFER PROTEIN"/>
    <property type="match status" value="1"/>
</dbReference>
<dbReference type="SUPFAM" id="SSF55961">
    <property type="entry name" value="Bet v1-like"/>
    <property type="match status" value="1"/>
</dbReference>
<feature type="domain" description="Phosphatidylinositol transfer protein N-terminal" evidence="1">
    <location>
        <begin position="1"/>
        <end position="252"/>
    </location>
</feature>
<evidence type="ECO:0000259" key="1">
    <source>
        <dbReference type="Pfam" id="PF02121"/>
    </source>
</evidence>
<feature type="non-terminal residue" evidence="2">
    <location>
        <position position="1"/>
    </location>
</feature>
<proteinExistence type="predicted"/>
<dbReference type="InterPro" id="IPR055261">
    <property type="entry name" value="PI_transfer_N"/>
</dbReference>
<reference evidence="2 3" key="1">
    <citation type="submission" date="2020-10" db="EMBL/GenBank/DDBJ databases">
        <authorList>
            <person name="Klimov P.B."/>
            <person name="Dyachkov S.M."/>
            <person name="Chetverikov P.E."/>
        </authorList>
    </citation>
    <scope>NUCLEOTIDE SEQUENCE [LARGE SCALE GENOMIC DNA]</scope>
    <source>
        <strain evidence="2">BMOC 18-1129-001#AD2665</strain>
        <tissue evidence="2">Entire mites</tissue>
    </source>
</reference>
<dbReference type="PRINTS" id="PR00391">
    <property type="entry name" value="PITRANSFER"/>
</dbReference>
<comment type="caution">
    <text evidence="2">The sequence shown here is derived from an EMBL/GenBank/DDBJ whole genome shotgun (WGS) entry which is preliminary data.</text>
</comment>
<evidence type="ECO:0000313" key="2">
    <source>
        <dbReference type="EMBL" id="KAG9509038.1"/>
    </source>
</evidence>
<name>A0ABQ7S6Q2_9ACAR</name>
<keyword evidence="3" id="KW-1185">Reference proteome</keyword>
<dbReference type="EMBL" id="JAIFTH010000721">
    <property type="protein sequence ID" value="KAG9509038.1"/>
    <property type="molecule type" value="Genomic_DNA"/>
</dbReference>
<accession>A0ABQ7S6Q2</accession>
<dbReference type="Pfam" id="PF02121">
    <property type="entry name" value="IP_trans"/>
    <property type="match status" value="1"/>
</dbReference>
<protein>
    <submittedName>
        <fullName evidence="2">Phosphatidylinositol transfer protein alpha isoform</fullName>
    </submittedName>
</protein>
<organism evidence="2 3">
    <name type="scientific">Fragariocoptes setiger</name>
    <dbReference type="NCBI Taxonomy" id="1670756"/>
    <lineage>
        <taxon>Eukaryota</taxon>
        <taxon>Metazoa</taxon>
        <taxon>Ecdysozoa</taxon>
        <taxon>Arthropoda</taxon>
        <taxon>Chelicerata</taxon>
        <taxon>Arachnida</taxon>
        <taxon>Acari</taxon>
        <taxon>Acariformes</taxon>
        <taxon>Trombidiformes</taxon>
        <taxon>Prostigmata</taxon>
        <taxon>Eupodina</taxon>
        <taxon>Eriophyoidea</taxon>
        <taxon>Phytoptidae</taxon>
        <taxon>Fragariocoptes</taxon>
    </lineage>
</organism>
<dbReference type="Proteomes" id="UP000825002">
    <property type="component" value="Unassembled WGS sequence"/>
</dbReference>
<gene>
    <name evidence="2" type="primary">PITPNA</name>
    <name evidence="2" type="ORF">GZH46_02454</name>
</gene>
<dbReference type="InterPro" id="IPR001666">
    <property type="entry name" value="PI_transfer"/>
</dbReference>
<sequence length="271" mass="31363">MLVKEFRIILPLTVEEYQIGQLYSVAEASKAETGGGEGVEVIQNEPFNDPTILGADYPRGQYTFKIYHLKSKVPRWIHRLFPAGSLEVHEHAWNAYPYCRTVLTNPGYMKENFKLIIETLHAPDRGTNDNAHKLAPETLARREVAFIDIAHDQVNERDYKNTEDPKIFTSEKTGRGPLVDKDWRETCEPVMCAYKLVRAEFKWLGIQNRVEAFIMKQECRLFLNFHRQVFCWLDRWYGLTLADIRALEAATQRQLDEQRKAGPLQGVAGDY</sequence>